<dbReference type="EMBL" id="JAMKOV010000001">
    <property type="protein sequence ID" value="KAI8046668.1"/>
    <property type="molecule type" value="Genomic_DNA"/>
</dbReference>
<evidence type="ECO:0000313" key="1">
    <source>
        <dbReference type="EMBL" id="KAI8046668.1"/>
    </source>
</evidence>
<comment type="caution">
    <text evidence="1">The sequence shown here is derived from an EMBL/GenBank/DDBJ whole genome shotgun (WGS) entry which is preliminary data.</text>
</comment>
<keyword evidence="2" id="KW-1185">Reference proteome</keyword>
<reference evidence="1" key="1">
    <citation type="journal article" date="2023" name="Genome Biol. Evol.">
        <title>Long-read-based Genome Assembly of Drosophila gunungcola Reveals Fewer Chemosensory Genes in Flower-breeding Species.</title>
        <authorList>
            <person name="Negi A."/>
            <person name="Liao B.Y."/>
            <person name="Yeh S.D."/>
        </authorList>
    </citation>
    <scope>NUCLEOTIDE SEQUENCE</scope>
    <source>
        <strain evidence="1">Sukarami</strain>
    </source>
</reference>
<proteinExistence type="predicted"/>
<sequence length="68" mass="7789">MTRVRRTESMLLIGKAIRSEAIRTGLQCKEAEWDQAGRFMGWPAWPSKFMATKINNFRSRAKINGGKC</sequence>
<protein>
    <submittedName>
        <fullName evidence="1">Uncharacterized protein</fullName>
    </submittedName>
</protein>
<evidence type="ECO:0000313" key="2">
    <source>
        <dbReference type="Proteomes" id="UP001059596"/>
    </source>
</evidence>
<dbReference type="AlphaFoldDB" id="A0A9P9Z0R9"/>
<name>A0A9P9Z0R9_9MUSC</name>
<accession>A0A9P9Z0R9</accession>
<dbReference type="Proteomes" id="UP001059596">
    <property type="component" value="Chromosome 3R"/>
</dbReference>
<organism evidence="1 2">
    <name type="scientific">Drosophila gunungcola</name>
    <name type="common">fruit fly</name>
    <dbReference type="NCBI Taxonomy" id="103775"/>
    <lineage>
        <taxon>Eukaryota</taxon>
        <taxon>Metazoa</taxon>
        <taxon>Ecdysozoa</taxon>
        <taxon>Arthropoda</taxon>
        <taxon>Hexapoda</taxon>
        <taxon>Insecta</taxon>
        <taxon>Pterygota</taxon>
        <taxon>Neoptera</taxon>
        <taxon>Endopterygota</taxon>
        <taxon>Diptera</taxon>
        <taxon>Brachycera</taxon>
        <taxon>Muscomorpha</taxon>
        <taxon>Ephydroidea</taxon>
        <taxon>Drosophilidae</taxon>
        <taxon>Drosophila</taxon>
        <taxon>Sophophora</taxon>
    </lineage>
</organism>
<gene>
    <name evidence="1" type="ORF">M5D96_002881</name>
</gene>